<dbReference type="InterPro" id="IPR036388">
    <property type="entry name" value="WH-like_DNA-bd_sf"/>
</dbReference>
<dbReference type="SMART" id="SM00421">
    <property type="entry name" value="HTH_LUXR"/>
    <property type="match status" value="1"/>
</dbReference>
<dbReference type="PROSITE" id="PS00622">
    <property type="entry name" value="HTH_LUXR_1"/>
    <property type="match status" value="1"/>
</dbReference>
<dbReference type="PANTHER" id="PTHR44688">
    <property type="entry name" value="DNA-BINDING TRANSCRIPTIONAL ACTIVATOR DEVR_DOSR"/>
    <property type="match status" value="1"/>
</dbReference>
<dbReference type="PANTHER" id="PTHR44688:SF16">
    <property type="entry name" value="DNA-BINDING TRANSCRIPTIONAL ACTIVATOR DEVR_DOSR"/>
    <property type="match status" value="1"/>
</dbReference>
<gene>
    <name evidence="5" type="ORF">QTL97_09810</name>
</gene>
<dbReference type="PRINTS" id="PR00038">
    <property type="entry name" value="HTHLUXR"/>
</dbReference>
<dbReference type="CDD" id="cd06170">
    <property type="entry name" value="LuxR_C_like"/>
    <property type="match status" value="1"/>
</dbReference>
<dbReference type="SUPFAM" id="SSF55781">
    <property type="entry name" value="GAF domain-like"/>
    <property type="match status" value="1"/>
</dbReference>
<evidence type="ECO:0000313" key="6">
    <source>
        <dbReference type="Proteomes" id="UP001271648"/>
    </source>
</evidence>
<organism evidence="5 6">
    <name type="scientific">Sporosarcina thermotolerans</name>
    <dbReference type="NCBI Taxonomy" id="633404"/>
    <lineage>
        <taxon>Bacteria</taxon>
        <taxon>Bacillati</taxon>
        <taxon>Bacillota</taxon>
        <taxon>Bacilli</taxon>
        <taxon>Bacillales</taxon>
        <taxon>Caryophanaceae</taxon>
        <taxon>Sporosarcina</taxon>
    </lineage>
</organism>
<dbReference type="Pfam" id="PF00196">
    <property type="entry name" value="GerE"/>
    <property type="match status" value="1"/>
</dbReference>
<dbReference type="PROSITE" id="PS50043">
    <property type="entry name" value="HTH_LUXR_2"/>
    <property type="match status" value="1"/>
</dbReference>
<dbReference type="InterPro" id="IPR029016">
    <property type="entry name" value="GAF-like_dom_sf"/>
</dbReference>
<dbReference type="AlphaFoldDB" id="A0AAW9AC87"/>
<dbReference type="Gene3D" id="1.10.10.10">
    <property type="entry name" value="Winged helix-like DNA-binding domain superfamily/Winged helix DNA-binding domain"/>
    <property type="match status" value="1"/>
</dbReference>
<dbReference type="Proteomes" id="UP001271648">
    <property type="component" value="Unassembled WGS sequence"/>
</dbReference>
<evidence type="ECO:0000256" key="2">
    <source>
        <dbReference type="ARBA" id="ARBA00023125"/>
    </source>
</evidence>
<evidence type="ECO:0000256" key="3">
    <source>
        <dbReference type="ARBA" id="ARBA00023163"/>
    </source>
</evidence>
<dbReference type="SUPFAM" id="SSF46894">
    <property type="entry name" value="C-terminal effector domain of the bipartite response regulators"/>
    <property type="match status" value="1"/>
</dbReference>
<dbReference type="GO" id="GO:0045892">
    <property type="term" value="P:negative regulation of DNA-templated transcription"/>
    <property type="evidence" value="ECO:0007669"/>
    <property type="project" value="UniProtKB-ARBA"/>
</dbReference>
<accession>A0AAW9AC87</accession>
<dbReference type="RefSeq" id="WP_317940714.1">
    <property type="nucleotide sequence ID" value="NZ_JAUBDJ010000005.1"/>
</dbReference>
<keyword evidence="1" id="KW-0805">Transcription regulation</keyword>
<proteinExistence type="predicted"/>
<dbReference type="GO" id="GO:0003677">
    <property type="term" value="F:DNA binding"/>
    <property type="evidence" value="ECO:0007669"/>
    <property type="project" value="UniProtKB-KW"/>
</dbReference>
<keyword evidence="3" id="KW-0804">Transcription</keyword>
<name>A0AAW9AC87_9BACL</name>
<sequence>MDMQTQYKLFLQNLQNTFADLTGLTIMIVDKHGELQTDISWEHEAAKERFKRYIVPKDLVNFIRKLDNVKDTLLLDAASGIKIIFTPVKTKENRSIYFVIAGYIDKPQTDEMIANTIRVMPWEENPKAYEELSNKIDQIKTMTEAIASFTKMLDENKARKDFSNLISTNLNSINNGSASIQSLLDTGMFFEEIDFMGLAIKTAKHMFTIDTVIGDHNPMLLGYEFETGEGLMGYSAATKENLFIENMSSDARNRVFAKNKMHVFSLFCFPLFDKNEVIGLLFGGSIREVITNNDFLYDKFTICASLMNNYLLKTRMEKNNKDLQVESQLFEDILKVLQSAKDIKKSLYLLIDLSMNFTDFEFSSFVYKTNSTPNQIEILTRGMSEEEIRDYCHELAKKLMDTDFQTQADEWRMKKTSWNVDVLEFPFILDDAVHGILSIGYKSANSIEKYNRILWNLARASRIILFNNLNDNGTSQNSTELFMNWVEEILLHFRPTQYNRAQQIKITTSKFFMEIGIEETSAIDKIAILSVCGRELVTNVLKDKELIERMTEFYNVLDKKSSGSHLIEAVAAVWTYYTNDKSIESVRDLELIHSEIKTTFSSFIKRQKQSDQTIELTEDLTDEPSAPVNLGLSKREEEVLGEMMKGLSNKEIGGTLFISEHTVKNHVTNILSKLGVVDRSQAIAKMYQMGFGGIKNI</sequence>
<reference evidence="5 6" key="1">
    <citation type="submission" date="2023-06" db="EMBL/GenBank/DDBJ databases">
        <title>Sporosarcina sp. nov., isolated from Korean traditional fermented seafood 'Jeotgal'.</title>
        <authorList>
            <person name="Yang A.I."/>
            <person name="Shin N.-R."/>
        </authorList>
    </citation>
    <scope>NUCLEOTIDE SEQUENCE [LARGE SCALE GENOMIC DNA]</scope>
    <source>
        <strain evidence="5 6">KCTC43456</strain>
    </source>
</reference>
<protein>
    <submittedName>
        <fullName evidence="5">LuxR C-terminal-related transcriptional regulator</fullName>
    </submittedName>
</protein>
<evidence type="ECO:0000256" key="1">
    <source>
        <dbReference type="ARBA" id="ARBA00023015"/>
    </source>
</evidence>
<comment type="caution">
    <text evidence="5">The sequence shown here is derived from an EMBL/GenBank/DDBJ whole genome shotgun (WGS) entry which is preliminary data.</text>
</comment>
<feature type="domain" description="HTH luxR-type" evidence="4">
    <location>
        <begin position="624"/>
        <end position="690"/>
    </location>
</feature>
<keyword evidence="2" id="KW-0238">DNA-binding</keyword>
<dbReference type="InterPro" id="IPR000792">
    <property type="entry name" value="Tscrpt_reg_LuxR_C"/>
</dbReference>
<evidence type="ECO:0000313" key="5">
    <source>
        <dbReference type="EMBL" id="MDW0117231.1"/>
    </source>
</evidence>
<evidence type="ECO:0000259" key="4">
    <source>
        <dbReference type="PROSITE" id="PS50043"/>
    </source>
</evidence>
<dbReference type="InterPro" id="IPR016032">
    <property type="entry name" value="Sig_transdc_resp-reg_C-effctor"/>
</dbReference>
<keyword evidence="6" id="KW-1185">Reference proteome</keyword>
<dbReference type="EMBL" id="JAUBDJ010000005">
    <property type="protein sequence ID" value="MDW0117231.1"/>
    <property type="molecule type" value="Genomic_DNA"/>
</dbReference>
<dbReference type="Gene3D" id="3.30.450.40">
    <property type="match status" value="1"/>
</dbReference>